<dbReference type="SUPFAM" id="SSF51395">
    <property type="entry name" value="FMN-linked oxidoreductases"/>
    <property type="match status" value="1"/>
</dbReference>
<dbReference type="Proteomes" id="UP000036410">
    <property type="component" value="Chromosome"/>
</dbReference>
<evidence type="ECO:0000313" key="4">
    <source>
        <dbReference type="EMBL" id="AKP78098.1"/>
    </source>
</evidence>
<evidence type="ECO:0000256" key="2">
    <source>
        <dbReference type="ARBA" id="ARBA00023002"/>
    </source>
</evidence>
<dbReference type="EC" id="1.-.-.-" evidence="4"/>
<proteinExistence type="predicted"/>
<dbReference type="Pfam" id="PF00724">
    <property type="entry name" value="Oxidored_FMN"/>
    <property type="match status" value="1"/>
</dbReference>
<dbReference type="InterPro" id="IPR051799">
    <property type="entry name" value="NADH_flavin_oxidoreductase"/>
</dbReference>
<dbReference type="InterPro" id="IPR001155">
    <property type="entry name" value="OxRdtase_FMN_N"/>
</dbReference>
<evidence type="ECO:0000259" key="3">
    <source>
        <dbReference type="Pfam" id="PF00724"/>
    </source>
</evidence>
<accession>A0A806TKB3</accession>
<dbReference type="EMBL" id="CP010586">
    <property type="protein sequence ID" value="AKP78098.1"/>
    <property type="molecule type" value="Genomic_DNA"/>
</dbReference>
<gene>
    <name evidence="4" type="ORF">AS52_03137</name>
</gene>
<dbReference type="Gene3D" id="3.20.20.70">
    <property type="entry name" value="Aldolase class I"/>
    <property type="match status" value="1"/>
</dbReference>
<sequence length="367" mass="41320">MNQLKTAYEKLFKHFKFVDALEMKNRLAMGPILTYASRENGEISDIDLTFYEKRVGGVSTVIIGPAFITENGQVAHGQIGIHRDQVIRKLHQLTQMIHRRGAKAILQLSHGGRKCVEMESKWQAISPSEKPHKRKGKKPVQMTERDITYIVQAFGEATTRAMEAGFDGVEIDGGNECLLQQFTSRQANERSDSYGGSAENRFTFALEVIREVTRRAAHAGKPFIVGYTLAPKEKGYLGNKVEDTFEWIDRLVHTEIDYLHISALHEPTSKREENHSLLSSIIKHVNYRVPLVGTGGLTATEVAEAFEQGLALITIEQALVVQPDWVEKVINSDEPTSMDVTSLDKDVSLPPEVLAHWQDMHKNDRPY</sequence>
<dbReference type="PANTHER" id="PTHR43656:SF2">
    <property type="entry name" value="BINDING OXIDOREDUCTASE, PUTATIVE (AFU_ORTHOLOGUE AFUA_2G08260)-RELATED"/>
    <property type="match status" value="1"/>
</dbReference>
<feature type="domain" description="NADH:flavin oxidoreductase/NADH oxidase N-terminal" evidence="3">
    <location>
        <begin position="10"/>
        <end position="329"/>
    </location>
</feature>
<dbReference type="InterPro" id="IPR013785">
    <property type="entry name" value="Aldolase_TIM"/>
</dbReference>
<name>A0A806TKB3_PRIMG</name>
<evidence type="ECO:0000313" key="5">
    <source>
        <dbReference type="Proteomes" id="UP000036410"/>
    </source>
</evidence>
<dbReference type="RefSeq" id="WP_223546159.1">
    <property type="nucleotide sequence ID" value="NZ_CP010586.1"/>
</dbReference>
<protein>
    <submittedName>
        <fullName evidence="4">NADH oxidase</fullName>
        <ecNumber evidence="4">1.-.-.-</ecNumber>
    </submittedName>
</protein>
<dbReference type="GO" id="GO:0010181">
    <property type="term" value="F:FMN binding"/>
    <property type="evidence" value="ECO:0007669"/>
    <property type="project" value="InterPro"/>
</dbReference>
<dbReference type="GO" id="GO:0016491">
    <property type="term" value="F:oxidoreductase activity"/>
    <property type="evidence" value="ECO:0007669"/>
    <property type="project" value="UniProtKB-KW"/>
</dbReference>
<keyword evidence="2 4" id="KW-0560">Oxidoreductase</keyword>
<reference evidence="4 5" key="1">
    <citation type="submission" date="2015-01" db="EMBL/GenBank/DDBJ databases">
        <title>Genome sequence of bacillus megaterium Q3.</title>
        <authorList>
            <person name="Wang Y."/>
            <person name="Luo K."/>
            <person name="Bai L."/>
            <person name="Luo F."/>
        </authorList>
    </citation>
    <scope>NUCLEOTIDE SEQUENCE [LARGE SCALE GENOMIC DNA]</scope>
    <source>
        <strain evidence="4 5">Q3</strain>
    </source>
</reference>
<dbReference type="AlphaFoldDB" id="A0A806TKB3"/>
<evidence type="ECO:0000256" key="1">
    <source>
        <dbReference type="ARBA" id="ARBA00022630"/>
    </source>
</evidence>
<dbReference type="PANTHER" id="PTHR43656">
    <property type="entry name" value="BINDING OXIDOREDUCTASE, PUTATIVE (AFU_ORTHOLOGUE AFUA_2G08260)-RELATED"/>
    <property type="match status" value="1"/>
</dbReference>
<organism evidence="4 5">
    <name type="scientific">Priestia megaterium Q3</name>
    <dbReference type="NCBI Taxonomy" id="1452722"/>
    <lineage>
        <taxon>Bacteria</taxon>
        <taxon>Bacillati</taxon>
        <taxon>Bacillota</taxon>
        <taxon>Bacilli</taxon>
        <taxon>Bacillales</taxon>
        <taxon>Bacillaceae</taxon>
        <taxon>Priestia</taxon>
    </lineage>
</organism>
<dbReference type="GeneID" id="48013628"/>
<keyword evidence="1" id="KW-0285">Flavoprotein</keyword>